<dbReference type="GO" id="GO:0005829">
    <property type="term" value="C:cytosol"/>
    <property type="evidence" value="ECO:0007669"/>
    <property type="project" value="TreeGrafter"/>
</dbReference>
<dbReference type="SUPFAM" id="SSF52172">
    <property type="entry name" value="CheY-like"/>
    <property type="match status" value="1"/>
</dbReference>
<dbReference type="PROSITE" id="PS50930">
    <property type="entry name" value="HTH_LYTTR"/>
    <property type="match status" value="1"/>
</dbReference>
<reference evidence="6 7" key="1">
    <citation type="submission" date="2016-10" db="EMBL/GenBank/DDBJ databases">
        <authorList>
            <person name="de Groot N.N."/>
        </authorList>
    </citation>
    <scope>NUCLEOTIDE SEQUENCE [LARGE SCALE GENOMIC DNA]</scope>
    <source>
        <strain evidence="6 7">CGMCC 1.6291</strain>
    </source>
</reference>
<sequence length="246" mass="27564">MRILIVDDEAPARERLARHVADIGDHQVIGTAADGDEAVRMAYSEEPDLVLMDIRMPGTDGVTAARALAEMDAPPAVIFVTAYGEHALAAFDAEAVDYLVKPVRRERLAQALRRARRVTRPQLDALAREAPPVQGPREHILCRRRGAMELIPVADVHYFQADNKYVTVCHAGGEDLIEESLRQLEHEFGERFVRIHRNALVARDRLGRLERGLGGRPYLALRGMDCALQVSRRHVSRIRQLLETMG</sequence>
<dbReference type="SMART" id="SM00850">
    <property type="entry name" value="LytTR"/>
    <property type="match status" value="1"/>
</dbReference>
<name>A0A1H8UEK3_9GAMM</name>
<evidence type="ECO:0000256" key="1">
    <source>
        <dbReference type="ARBA" id="ARBA00023012"/>
    </source>
</evidence>
<dbReference type="PROSITE" id="PS50110">
    <property type="entry name" value="RESPONSE_REGULATORY"/>
    <property type="match status" value="1"/>
</dbReference>
<feature type="domain" description="HTH LytTR-type" evidence="5">
    <location>
        <begin position="140"/>
        <end position="244"/>
    </location>
</feature>
<feature type="domain" description="Response regulatory" evidence="4">
    <location>
        <begin position="2"/>
        <end position="116"/>
    </location>
</feature>
<dbReference type="InterPro" id="IPR001789">
    <property type="entry name" value="Sig_transdc_resp-reg_receiver"/>
</dbReference>
<dbReference type="STRING" id="406100.SAMN04488052_106123"/>
<dbReference type="RefSeq" id="WP_091644859.1">
    <property type="nucleotide sequence ID" value="NZ_FOEG01000006.1"/>
</dbReference>
<accession>A0A1H8UEK3</accession>
<evidence type="ECO:0000256" key="2">
    <source>
        <dbReference type="ARBA" id="ARBA00023125"/>
    </source>
</evidence>
<proteinExistence type="predicted"/>
<dbReference type="Proteomes" id="UP000199657">
    <property type="component" value="Unassembled WGS sequence"/>
</dbReference>
<dbReference type="GO" id="GO:0000976">
    <property type="term" value="F:transcription cis-regulatory region binding"/>
    <property type="evidence" value="ECO:0007669"/>
    <property type="project" value="TreeGrafter"/>
</dbReference>
<evidence type="ECO:0000313" key="6">
    <source>
        <dbReference type="EMBL" id="SEP01294.1"/>
    </source>
</evidence>
<dbReference type="InterPro" id="IPR039420">
    <property type="entry name" value="WalR-like"/>
</dbReference>
<dbReference type="Gene3D" id="2.40.50.1020">
    <property type="entry name" value="LytTr DNA-binding domain"/>
    <property type="match status" value="1"/>
</dbReference>
<keyword evidence="1" id="KW-0902">Two-component regulatory system</keyword>
<dbReference type="Gene3D" id="3.40.50.2300">
    <property type="match status" value="1"/>
</dbReference>
<dbReference type="GO" id="GO:0000156">
    <property type="term" value="F:phosphorelay response regulator activity"/>
    <property type="evidence" value="ECO:0007669"/>
    <property type="project" value="TreeGrafter"/>
</dbReference>
<evidence type="ECO:0000259" key="4">
    <source>
        <dbReference type="PROSITE" id="PS50110"/>
    </source>
</evidence>
<dbReference type="Pfam" id="PF00072">
    <property type="entry name" value="Response_reg"/>
    <property type="match status" value="1"/>
</dbReference>
<organism evidence="6 7">
    <name type="scientific">Aquisalimonas asiatica</name>
    <dbReference type="NCBI Taxonomy" id="406100"/>
    <lineage>
        <taxon>Bacteria</taxon>
        <taxon>Pseudomonadati</taxon>
        <taxon>Pseudomonadota</taxon>
        <taxon>Gammaproteobacteria</taxon>
        <taxon>Chromatiales</taxon>
        <taxon>Ectothiorhodospiraceae</taxon>
        <taxon>Aquisalimonas</taxon>
    </lineage>
</organism>
<dbReference type="InterPro" id="IPR011006">
    <property type="entry name" value="CheY-like_superfamily"/>
</dbReference>
<evidence type="ECO:0000313" key="7">
    <source>
        <dbReference type="Proteomes" id="UP000199657"/>
    </source>
</evidence>
<keyword evidence="7" id="KW-1185">Reference proteome</keyword>
<keyword evidence="2" id="KW-0238">DNA-binding</keyword>
<dbReference type="GO" id="GO:0006355">
    <property type="term" value="P:regulation of DNA-templated transcription"/>
    <property type="evidence" value="ECO:0007669"/>
    <property type="project" value="TreeGrafter"/>
</dbReference>
<feature type="modified residue" description="4-aspartylphosphate" evidence="3">
    <location>
        <position position="53"/>
    </location>
</feature>
<evidence type="ECO:0000256" key="3">
    <source>
        <dbReference type="PROSITE-ProRule" id="PRU00169"/>
    </source>
</evidence>
<dbReference type="PANTHER" id="PTHR48111">
    <property type="entry name" value="REGULATOR OF RPOS"/>
    <property type="match status" value="1"/>
</dbReference>
<evidence type="ECO:0000259" key="5">
    <source>
        <dbReference type="PROSITE" id="PS50930"/>
    </source>
</evidence>
<dbReference type="SMART" id="SM00448">
    <property type="entry name" value="REC"/>
    <property type="match status" value="1"/>
</dbReference>
<dbReference type="PANTHER" id="PTHR48111:SF3">
    <property type="entry name" value="TRANSCRIPTIONAL REGULATORY PROTEIN BTSR"/>
    <property type="match status" value="1"/>
</dbReference>
<dbReference type="GO" id="GO:0032993">
    <property type="term" value="C:protein-DNA complex"/>
    <property type="evidence" value="ECO:0007669"/>
    <property type="project" value="TreeGrafter"/>
</dbReference>
<protein>
    <submittedName>
        <fullName evidence="6">Two component transcriptional regulator, LytTR family</fullName>
    </submittedName>
</protein>
<dbReference type="OrthoDB" id="236568at2"/>
<keyword evidence="3" id="KW-0597">Phosphoprotein</keyword>
<gene>
    <name evidence="6" type="ORF">SAMN04488052_106123</name>
</gene>
<dbReference type="InterPro" id="IPR007492">
    <property type="entry name" value="LytTR_DNA-bd_dom"/>
</dbReference>
<dbReference type="EMBL" id="FOEG01000006">
    <property type="protein sequence ID" value="SEP01294.1"/>
    <property type="molecule type" value="Genomic_DNA"/>
</dbReference>
<dbReference type="AlphaFoldDB" id="A0A1H8UEK3"/>
<dbReference type="Pfam" id="PF04397">
    <property type="entry name" value="LytTR"/>
    <property type="match status" value="1"/>
</dbReference>